<comment type="caution">
    <text evidence="3">The sequence shown here is derived from an EMBL/GenBank/DDBJ whole genome shotgun (WGS) entry which is preliminary data.</text>
</comment>
<dbReference type="InterPro" id="IPR037143">
    <property type="entry name" value="4-PPantetheinyl_Trfase_dom_sf"/>
</dbReference>
<reference evidence="3 4" key="1">
    <citation type="submission" date="2017-05" db="EMBL/GenBank/DDBJ databases">
        <title>Virgibacillus sp. AK90 isolated from a saltern of Kakinada, India.</title>
        <authorList>
            <person name="Gupta V."/>
            <person name="Sidhu C."/>
            <person name="Korpole S."/>
            <person name="Pinnaka A.K."/>
        </authorList>
    </citation>
    <scope>NUCLEOTIDE SEQUENCE [LARGE SCALE GENOMIC DNA]</scope>
    <source>
        <strain evidence="3 4">AK90</strain>
    </source>
</reference>
<dbReference type="RefSeq" id="WP_116279265.1">
    <property type="nucleotide sequence ID" value="NZ_NFZX01000048.1"/>
</dbReference>
<dbReference type="EMBL" id="NFZX01000048">
    <property type="protein sequence ID" value="RFA32959.1"/>
    <property type="molecule type" value="Genomic_DNA"/>
</dbReference>
<dbReference type="AlphaFoldDB" id="A0A3E0WKM7"/>
<dbReference type="GO" id="GO:0008897">
    <property type="term" value="F:holo-[acyl-carrier-protein] synthase activity"/>
    <property type="evidence" value="ECO:0007669"/>
    <property type="project" value="InterPro"/>
</dbReference>
<sequence>MIGIDLLEYERFKIAVHRSGRSFLNRILRGKEMEDNREIMWGTIFSAKESFIKLVGGMPTKGSFQDIEIKFDSSSTFSVETFGTVNQCVHSKNITKINGEFQVFKNGLILTTITANSGENE</sequence>
<evidence type="ECO:0000313" key="4">
    <source>
        <dbReference type="Proteomes" id="UP000256488"/>
    </source>
</evidence>
<name>A0A3E0WKM7_9BACI</name>
<dbReference type="Proteomes" id="UP000256488">
    <property type="component" value="Unassembled WGS sequence"/>
</dbReference>
<evidence type="ECO:0000256" key="1">
    <source>
        <dbReference type="ARBA" id="ARBA00022679"/>
    </source>
</evidence>
<dbReference type="SUPFAM" id="SSF56214">
    <property type="entry name" value="4'-phosphopantetheinyl transferase"/>
    <property type="match status" value="1"/>
</dbReference>
<evidence type="ECO:0000259" key="2">
    <source>
        <dbReference type="Pfam" id="PF01648"/>
    </source>
</evidence>
<dbReference type="GO" id="GO:0000287">
    <property type="term" value="F:magnesium ion binding"/>
    <property type="evidence" value="ECO:0007669"/>
    <property type="project" value="InterPro"/>
</dbReference>
<evidence type="ECO:0000313" key="3">
    <source>
        <dbReference type="EMBL" id="RFA32959.1"/>
    </source>
</evidence>
<dbReference type="Pfam" id="PF01648">
    <property type="entry name" value="ACPS"/>
    <property type="match status" value="1"/>
</dbReference>
<feature type="domain" description="4'-phosphopantetheinyl transferase" evidence="2">
    <location>
        <begin position="2"/>
        <end position="88"/>
    </location>
</feature>
<protein>
    <recommendedName>
        <fullName evidence="2">4'-phosphopantetheinyl transferase domain-containing protein</fullName>
    </recommendedName>
</protein>
<gene>
    <name evidence="3" type="ORF">CAI16_16475</name>
</gene>
<organism evidence="3 4">
    <name type="scientific">Virgibacillus dokdonensis</name>
    <dbReference type="NCBI Taxonomy" id="302167"/>
    <lineage>
        <taxon>Bacteria</taxon>
        <taxon>Bacillati</taxon>
        <taxon>Bacillota</taxon>
        <taxon>Bacilli</taxon>
        <taxon>Bacillales</taxon>
        <taxon>Bacillaceae</taxon>
        <taxon>Virgibacillus</taxon>
    </lineage>
</organism>
<dbReference type="InterPro" id="IPR008278">
    <property type="entry name" value="4-PPantetheinyl_Trfase_dom"/>
</dbReference>
<keyword evidence="1" id="KW-0808">Transferase</keyword>
<proteinExistence type="predicted"/>
<dbReference type="Gene3D" id="3.90.470.20">
    <property type="entry name" value="4'-phosphopantetheinyl transferase domain"/>
    <property type="match status" value="1"/>
</dbReference>
<accession>A0A3E0WKM7</accession>